<dbReference type="RefSeq" id="XP_040758562.1">
    <property type="nucleotide sequence ID" value="XM_040913414.1"/>
</dbReference>
<dbReference type="InParanoid" id="A0A165BDR9"/>
<sequence>MSLSNHTLRQLKFIVPGGLATFYYVGNHLRFWQVVTGQVSVDGWGRLATIACLANGLLTISLFMYIMSLPLLRGEQPDYRRWRESGVLSTVIPILTFSIITGWPLLSYTLGRWTGLGLIEGVIAASSLYALTFGLLGLIPAPRVSRR</sequence>
<feature type="transmembrane region" description="Helical" evidence="1">
    <location>
        <begin position="12"/>
        <end position="32"/>
    </location>
</feature>
<feature type="transmembrane region" description="Helical" evidence="1">
    <location>
        <begin position="118"/>
        <end position="139"/>
    </location>
</feature>
<protein>
    <submittedName>
        <fullName evidence="2">Uncharacterized protein</fullName>
    </submittedName>
</protein>
<dbReference type="Proteomes" id="UP000076871">
    <property type="component" value="Unassembled WGS sequence"/>
</dbReference>
<name>A0A165BDR9_9APHY</name>
<dbReference type="OrthoDB" id="3187264at2759"/>
<dbReference type="EMBL" id="KV427676">
    <property type="protein sequence ID" value="KZT00822.1"/>
    <property type="molecule type" value="Genomic_DNA"/>
</dbReference>
<evidence type="ECO:0000256" key="1">
    <source>
        <dbReference type="SAM" id="Phobius"/>
    </source>
</evidence>
<keyword evidence="1" id="KW-0812">Transmembrane</keyword>
<keyword evidence="1" id="KW-0472">Membrane</keyword>
<dbReference type="AlphaFoldDB" id="A0A165BDR9"/>
<feature type="transmembrane region" description="Helical" evidence="1">
    <location>
        <begin position="87"/>
        <end position="106"/>
    </location>
</feature>
<accession>A0A165BDR9</accession>
<keyword evidence="3" id="KW-1185">Reference proteome</keyword>
<reference evidence="2 3" key="1">
    <citation type="journal article" date="2016" name="Mol. Biol. Evol.">
        <title>Comparative Genomics of Early-Diverging Mushroom-Forming Fungi Provides Insights into the Origins of Lignocellulose Decay Capabilities.</title>
        <authorList>
            <person name="Nagy L.G."/>
            <person name="Riley R."/>
            <person name="Tritt A."/>
            <person name="Adam C."/>
            <person name="Daum C."/>
            <person name="Floudas D."/>
            <person name="Sun H."/>
            <person name="Yadav J.S."/>
            <person name="Pangilinan J."/>
            <person name="Larsson K.H."/>
            <person name="Matsuura K."/>
            <person name="Barry K."/>
            <person name="Labutti K."/>
            <person name="Kuo R."/>
            <person name="Ohm R.A."/>
            <person name="Bhattacharya S.S."/>
            <person name="Shirouzu T."/>
            <person name="Yoshinaga Y."/>
            <person name="Martin F.M."/>
            <person name="Grigoriev I.V."/>
            <person name="Hibbett D.S."/>
        </authorList>
    </citation>
    <scope>NUCLEOTIDE SEQUENCE [LARGE SCALE GENOMIC DNA]</scope>
    <source>
        <strain evidence="2 3">93-53</strain>
    </source>
</reference>
<evidence type="ECO:0000313" key="2">
    <source>
        <dbReference type="EMBL" id="KZT00822.1"/>
    </source>
</evidence>
<gene>
    <name evidence="2" type="ORF">LAESUDRAFT_764277</name>
</gene>
<organism evidence="2 3">
    <name type="scientific">Laetiporus sulphureus 93-53</name>
    <dbReference type="NCBI Taxonomy" id="1314785"/>
    <lineage>
        <taxon>Eukaryota</taxon>
        <taxon>Fungi</taxon>
        <taxon>Dikarya</taxon>
        <taxon>Basidiomycota</taxon>
        <taxon>Agaricomycotina</taxon>
        <taxon>Agaricomycetes</taxon>
        <taxon>Polyporales</taxon>
        <taxon>Laetiporus</taxon>
    </lineage>
</organism>
<proteinExistence type="predicted"/>
<evidence type="ECO:0000313" key="3">
    <source>
        <dbReference type="Proteomes" id="UP000076871"/>
    </source>
</evidence>
<dbReference type="GeneID" id="63830442"/>
<keyword evidence="1" id="KW-1133">Transmembrane helix</keyword>
<feature type="transmembrane region" description="Helical" evidence="1">
    <location>
        <begin position="44"/>
        <end position="66"/>
    </location>
</feature>